<dbReference type="PROSITE" id="PS50850">
    <property type="entry name" value="MFS"/>
    <property type="match status" value="1"/>
</dbReference>
<keyword evidence="12" id="KW-1185">Reference proteome</keyword>
<evidence type="ECO:0000313" key="11">
    <source>
        <dbReference type="EMBL" id="MEU1953524.1"/>
    </source>
</evidence>
<dbReference type="InterPro" id="IPR011701">
    <property type="entry name" value="MFS"/>
</dbReference>
<feature type="domain" description="Major facilitator superfamily (MFS) profile" evidence="10">
    <location>
        <begin position="16"/>
        <end position="400"/>
    </location>
</feature>
<organism evidence="11 12">
    <name type="scientific">Nocardia rhamnosiphila</name>
    <dbReference type="NCBI Taxonomy" id="426716"/>
    <lineage>
        <taxon>Bacteria</taxon>
        <taxon>Bacillati</taxon>
        <taxon>Actinomycetota</taxon>
        <taxon>Actinomycetes</taxon>
        <taxon>Mycobacteriales</taxon>
        <taxon>Nocardiaceae</taxon>
        <taxon>Nocardia</taxon>
    </lineage>
</organism>
<comment type="caution">
    <text evidence="11">The sequence shown here is derived from an EMBL/GenBank/DDBJ whole genome shotgun (WGS) entry which is preliminary data.</text>
</comment>
<evidence type="ECO:0000256" key="9">
    <source>
        <dbReference type="SAM" id="Phobius"/>
    </source>
</evidence>
<dbReference type="CDD" id="cd17324">
    <property type="entry name" value="MFS_NepI_like"/>
    <property type="match status" value="1"/>
</dbReference>
<dbReference type="Proteomes" id="UP001550628">
    <property type="component" value="Unassembled WGS sequence"/>
</dbReference>
<evidence type="ECO:0000256" key="7">
    <source>
        <dbReference type="ARBA" id="ARBA00023136"/>
    </source>
</evidence>
<dbReference type="SUPFAM" id="SSF103473">
    <property type="entry name" value="MFS general substrate transporter"/>
    <property type="match status" value="1"/>
</dbReference>
<feature type="transmembrane region" description="Helical" evidence="9">
    <location>
        <begin position="256"/>
        <end position="277"/>
    </location>
</feature>
<feature type="transmembrane region" description="Helical" evidence="9">
    <location>
        <begin position="376"/>
        <end position="395"/>
    </location>
</feature>
<feature type="transmembrane region" description="Helical" evidence="9">
    <location>
        <begin position="223"/>
        <end position="244"/>
    </location>
</feature>
<dbReference type="EMBL" id="JBEYBF010000010">
    <property type="protein sequence ID" value="MEU1953524.1"/>
    <property type="molecule type" value="Genomic_DNA"/>
</dbReference>
<dbReference type="Pfam" id="PF07690">
    <property type="entry name" value="MFS_1"/>
    <property type="match status" value="2"/>
</dbReference>
<feature type="transmembrane region" description="Helical" evidence="9">
    <location>
        <begin position="312"/>
        <end position="335"/>
    </location>
</feature>
<evidence type="ECO:0000256" key="3">
    <source>
        <dbReference type="ARBA" id="ARBA00022448"/>
    </source>
</evidence>
<reference evidence="11 12" key="1">
    <citation type="submission" date="2024-06" db="EMBL/GenBank/DDBJ databases">
        <title>The Natural Products Discovery Center: Release of the First 8490 Sequenced Strains for Exploring Actinobacteria Biosynthetic Diversity.</title>
        <authorList>
            <person name="Kalkreuter E."/>
            <person name="Kautsar S.A."/>
            <person name="Yang D."/>
            <person name="Bader C.D."/>
            <person name="Teijaro C.N."/>
            <person name="Fluegel L."/>
            <person name="Davis C.M."/>
            <person name="Simpson J.R."/>
            <person name="Lauterbach L."/>
            <person name="Steele A.D."/>
            <person name="Gui C."/>
            <person name="Meng S."/>
            <person name="Li G."/>
            <person name="Viehrig K."/>
            <person name="Ye F."/>
            <person name="Su P."/>
            <person name="Kiefer A.F."/>
            <person name="Nichols A."/>
            <person name="Cepeda A.J."/>
            <person name="Yan W."/>
            <person name="Fan B."/>
            <person name="Jiang Y."/>
            <person name="Adhikari A."/>
            <person name="Zheng C.-J."/>
            <person name="Schuster L."/>
            <person name="Cowan T.M."/>
            <person name="Smanski M.J."/>
            <person name="Chevrette M.G."/>
            <person name="De Carvalho L.P.S."/>
            <person name="Shen B."/>
        </authorList>
    </citation>
    <scope>NUCLEOTIDE SEQUENCE [LARGE SCALE GENOMIC DNA]</scope>
    <source>
        <strain evidence="11 12">NPDC019708</strain>
    </source>
</reference>
<evidence type="ECO:0000256" key="4">
    <source>
        <dbReference type="ARBA" id="ARBA00022475"/>
    </source>
</evidence>
<feature type="compositionally biased region" description="Basic residues" evidence="8">
    <location>
        <begin position="424"/>
        <end position="433"/>
    </location>
</feature>
<feature type="transmembrane region" description="Helical" evidence="9">
    <location>
        <begin position="58"/>
        <end position="77"/>
    </location>
</feature>
<evidence type="ECO:0000256" key="8">
    <source>
        <dbReference type="SAM" id="MobiDB-lite"/>
    </source>
</evidence>
<name>A0ABV2WRL7_9NOCA</name>
<dbReference type="InterPro" id="IPR020846">
    <property type="entry name" value="MFS_dom"/>
</dbReference>
<keyword evidence="6 9" id="KW-1133">Transmembrane helix</keyword>
<feature type="transmembrane region" description="Helical" evidence="9">
    <location>
        <begin position="347"/>
        <end position="370"/>
    </location>
</feature>
<feature type="region of interest" description="Disordered" evidence="8">
    <location>
        <begin position="401"/>
        <end position="433"/>
    </location>
</feature>
<proteinExistence type="inferred from homology"/>
<sequence length="433" mass="45360">MTQPTNKQGHRAGTPAYRRATLALFAAGMATFMTLWYVQGLLPVFSTEFSVAPTHSVLAVSVTTALLAVAIVPAGMLSERFGRVPVMSISALSSTVVGLLLPWSPTFEVLLAGRALQGLLCAGIPAVAMAYLVEELDARDIGAAMGIYVAGTSLGGLTGRLVPTLGLDILTWSWSFQAATALAAAFAVVFVWKVPASRNFAVRRIPVRQSLAELIAHLRDRTLLCLFGLGFLLLGAFMAVYNYLTYRLLDAPFSLPASLVGSVFVLYLAGTVSSTVAGRYRDRFGRAQVLLAAVLVIAAGLAITLSNSLGVLLVGVALLTAGFFAAHSIASGWVPDRATTNRSGASSLYLLSYYLGSAMLGALAGPAFAAYNWPGLVVYVAALLTVAVALALVLLRTDSSGPAHSDNADTQYSPPAEPGPANKIRLHPSKSAE</sequence>
<evidence type="ECO:0000256" key="5">
    <source>
        <dbReference type="ARBA" id="ARBA00022692"/>
    </source>
</evidence>
<feature type="transmembrane region" description="Helical" evidence="9">
    <location>
        <begin position="145"/>
        <end position="162"/>
    </location>
</feature>
<comment type="subcellular location">
    <subcellularLocation>
        <location evidence="1">Cell membrane</location>
        <topology evidence="1">Multi-pass membrane protein</topology>
    </subcellularLocation>
</comment>
<comment type="similarity">
    <text evidence="2">Belongs to the major facilitator superfamily.</text>
</comment>
<keyword evidence="7 9" id="KW-0472">Membrane</keyword>
<keyword evidence="3" id="KW-0813">Transport</keyword>
<feature type="transmembrane region" description="Helical" evidence="9">
    <location>
        <begin position="174"/>
        <end position="194"/>
    </location>
</feature>
<feature type="transmembrane region" description="Helical" evidence="9">
    <location>
        <begin position="20"/>
        <end position="38"/>
    </location>
</feature>
<evidence type="ECO:0000313" key="12">
    <source>
        <dbReference type="Proteomes" id="UP001550628"/>
    </source>
</evidence>
<evidence type="ECO:0000256" key="6">
    <source>
        <dbReference type="ARBA" id="ARBA00022989"/>
    </source>
</evidence>
<evidence type="ECO:0000259" key="10">
    <source>
        <dbReference type="PROSITE" id="PS50850"/>
    </source>
</evidence>
<feature type="compositionally biased region" description="Polar residues" evidence="8">
    <location>
        <begin position="401"/>
        <end position="413"/>
    </location>
</feature>
<gene>
    <name evidence="11" type="ORF">ABZ510_16860</name>
</gene>
<dbReference type="InterPro" id="IPR036259">
    <property type="entry name" value="MFS_trans_sf"/>
</dbReference>
<accession>A0ABV2WRL7</accession>
<dbReference type="Gene3D" id="1.20.1250.20">
    <property type="entry name" value="MFS general substrate transporter like domains"/>
    <property type="match status" value="1"/>
</dbReference>
<evidence type="ECO:0000256" key="1">
    <source>
        <dbReference type="ARBA" id="ARBA00004651"/>
    </source>
</evidence>
<evidence type="ECO:0000256" key="2">
    <source>
        <dbReference type="ARBA" id="ARBA00008335"/>
    </source>
</evidence>
<feature type="transmembrane region" description="Helical" evidence="9">
    <location>
        <begin position="289"/>
        <end position="306"/>
    </location>
</feature>
<keyword evidence="5 9" id="KW-0812">Transmembrane</keyword>
<keyword evidence="4" id="KW-1003">Cell membrane</keyword>
<feature type="transmembrane region" description="Helical" evidence="9">
    <location>
        <begin position="84"/>
        <end position="103"/>
    </location>
</feature>
<dbReference type="PANTHER" id="PTHR43271">
    <property type="entry name" value="BLL2771 PROTEIN"/>
    <property type="match status" value="1"/>
</dbReference>
<protein>
    <submittedName>
        <fullName evidence="11">MFS transporter</fullName>
    </submittedName>
</protein>
<dbReference type="PANTHER" id="PTHR43271:SF1">
    <property type="entry name" value="INNER MEMBRANE TRANSPORT PROTEIN YNFM"/>
    <property type="match status" value="1"/>
</dbReference>
<feature type="transmembrane region" description="Helical" evidence="9">
    <location>
        <begin position="115"/>
        <end position="133"/>
    </location>
</feature>